<sequence>MPPKSSNPHRIIPVTVVSNEQLAPRLHRVTFTASDFADYPLDGPDEFFGLLMPRQGEQFHPFDLGDSNIRATVANLPEETRPELRWYTIRGLDPATSTMWTDVVTHGDSGPGSRWVRRALPGDTAGMYTCGAIWVPASSPQLMIADASSIPALRHVLAHLQRTNPEALALTDIIAVITDLDEVEPDFSTEWSPQVRSLTVVTASKTLESDATLASLRDHYSPEHGSLPRSLWACGEGSLAKTVRKFAVDELQLSPDVIEWSPFWFHGKARP</sequence>
<evidence type="ECO:0000313" key="2">
    <source>
        <dbReference type="EMBL" id="QQB46845.1"/>
    </source>
</evidence>
<dbReference type="InterPro" id="IPR039374">
    <property type="entry name" value="SIP_fam"/>
</dbReference>
<dbReference type="Pfam" id="PF04954">
    <property type="entry name" value="SIP"/>
    <property type="match status" value="1"/>
</dbReference>
<dbReference type="Pfam" id="PF08021">
    <property type="entry name" value="FAD_binding_9"/>
    <property type="match status" value="1"/>
</dbReference>
<accession>A0A7T4JVG7</accession>
<dbReference type="InterPro" id="IPR013113">
    <property type="entry name" value="SIP_FAD-bd"/>
</dbReference>
<proteinExistence type="predicted"/>
<dbReference type="InterPro" id="IPR007037">
    <property type="entry name" value="SIP_rossman_dom"/>
</dbReference>
<dbReference type="PANTHER" id="PTHR30157">
    <property type="entry name" value="FERRIC REDUCTASE, NADPH-DEPENDENT"/>
    <property type="match status" value="1"/>
</dbReference>
<dbReference type="InterPro" id="IPR039261">
    <property type="entry name" value="FNR_nucleotide-bd"/>
</dbReference>
<dbReference type="SUPFAM" id="SSF63380">
    <property type="entry name" value="Riboflavin synthase domain-like"/>
    <property type="match status" value="1"/>
</dbReference>
<dbReference type="PROSITE" id="PS51384">
    <property type="entry name" value="FAD_FR"/>
    <property type="match status" value="1"/>
</dbReference>
<dbReference type="InterPro" id="IPR017938">
    <property type="entry name" value="Riboflavin_synthase-like_b-brl"/>
</dbReference>
<gene>
    <name evidence="2" type="ORF">I6I10_02645</name>
</gene>
<dbReference type="CDD" id="cd06193">
    <property type="entry name" value="siderophore_interacting"/>
    <property type="match status" value="1"/>
</dbReference>
<dbReference type="InterPro" id="IPR017927">
    <property type="entry name" value="FAD-bd_FR_type"/>
</dbReference>
<name>A0A7T4JVG7_9CORY</name>
<dbReference type="Gene3D" id="2.40.30.10">
    <property type="entry name" value="Translation factors"/>
    <property type="match status" value="1"/>
</dbReference>
<dbReference type="OrthoDB" id="3291337at2"/>
<dbReference type="GO" id="GO:0016491">
    <property type="term" value="F:oxidoreductase activity"/>
    <property type="evidence" value="ECO:0007669"/>
    <property type="project" value="InterPro"/>
</dbReference>
<dbReference type="Gene3D" id="3.40.50.80">
    <property type="entry name" value="Nucleotide-binding domain of ferredoxin-NADP reductase (FNR) module"/>
    <property type="match status" value="1"/>
</dbReference>
<dbReference type="GeneID" id="92758790"/>
<dbReference type="EMBL" id="CP066007">
    <property type="protein sequence ID" value="QQB46845.1"/>
    <property type="molecule type" value="Genomic_DNA"/>
</dbReference>
<dbReference type="AlphaFoldDB" id="A0A7T4JVG7"/>
<organism evidence="2 3">
    <name type="scientific">Corynebacterium glucuronolyticum</name>
    <dbReference type="NCBI Taxonomy" id="39791"/>
    <lineage>
        <taxon>Bacteria</taxon>
        <taxon>Bacillati</taxon>
        <taxon>Actinomycetota</taxon>
        <taxon>Actinomycetes</taxon>
        <taxon>Mycobacteriales</taxon>
        <taxon>Corynebacteriaceae</taxon>
        <taxon>Corynebacterium</taxon>
    </lineage>
</organism>
<dbReference type="Proteomes" id="UP000596145">
    <property type="component" value="Chromosome"/>
</dbReference>
<protein>
    <submittedName>
        <fullName evidence="2">Siderophore-interacting protein</fullName>
    </submittedName>
</protein>
<dbReference type="PANTHER" id="PTHR30157:SF0">
    <property type="entry name" value="NADPH-DEPENDENT FERRIC-CHELATE REDUCTASE"/>
    <property type="match status" value="1"/>
</dbReference>
<reference evidence="2 3" key="1">
    <citation type="submission" date="2020-12" db="EMBL/GenBank/DDBJ databases">
        <title>FDA dAtabase for Regulatory Grade micrObial Sequences (FDA-ARGOS): Supporting development and validation of Infectious Disease Dx tests.</title>
        <authorList>
            <person name="Sproer C."/>
            <person name="Gronow S."/>
            <person name="Severitt S."/>
            <person name="Schroder I."/>
            <person name="Tallon L."/>
            <person name="Sadzewicz L."/>
            <person name="Zhao X."/>
            <person name="Boylan J."/>
            <person name="Ott S."/>
            <person name="Bowen H."/>
            <person name="Vavikolanu K."/>
            <person name="Mehta A."/>
            <person name="Aluvathingal J."/>
            <person name="Nadendla S."/>
            <person name="Lowell S."/>
            <person name="Myers T."/>
            <person name="Yan Y."/>
            <person name="Sichtig H."/>
        </authorList>
    </citation>
    <scope>NUCLEOTIDE SEQUENCE [LARGE SCALE GENOMIC DNA]</scope>
    <source>
        <strain evidence="2 3">FDAARGOS_1053</strain>
    </source>
</reference>
<dbReference type="RefSeq" id="WP_084037249.1">
    <property type="nucleotide sequence ID" value="NZ_CP066007.1"/>
</dbReference>
<feature type="domain" description="FAD-binding FR-type" evidence="1">
    <location>
        <begin position="9"/>
        <end position="143"/>
    </location>
</feature>
<evidence type="ECO:0000313" key="3">
    <source>
        <dbReference type="Proteomes" id="UP000596145"/>
    </source>
</evidence>
<evidence type="ECO:0000259" key="1">
    <source>
        <dbReference type="PROSITE" id="PS51384"/>
    </source>
</evidence>